<dbReference type="Proteomes" id="UP000315938">
    <property type="component" value="Unassembled WGS sequence"/>
</dbReference>
<accession>A0A553IIY0</accession>
<dbReference type="AlphaFoldDB" id="A0A553IIY0"/>
<dbReference type="GO" id="GO:0006546">
    <property type="term" value="P:glycine catabolic process"/>
    <property type="evidence" value="ECO:0007669"/>
    <property type="project" value="InterPro"/>
</dbReference>
<feature type="binding site" evidence="7">
    <location>
        <position position="194"/>
    </location>
    <ligand>
        <name>substrate</name>
    </ligand>
</feature>
<evidence type="ECO:0000256" key="7">
    <source>
        <dbReference type="PIRSR" id="PIRSR006487-1"/>
    </source>
</evidence>
<dbReference type="InterPro" id="IPR006223">
    <property type="entry name" value="GcvT"/>
</dbReference>
<dbReference type="Gene3D" id="4.10.1250.10">
    <property type="entry name" value="Aminomethyltransferase fragment"/>
    <property type="match status" value="1"/>
</dbReference>
<dbReference type="GO" id="GO:0008168">
    <property type="term" value="F:methyltransferase activity"/>
    <property type="evidence" value="ECO:0007669"/>
    <property type="project" value="UniProtKB-KW"/>
</dbReference>
<dbReference type="InterPro" id="IPR006222">
    <property type="entry name" value="GCVT_N"/>
</dbReference>
<dbReference type="GO" id="GO:0004047">
    <property type="term" value="F:aminomethyltransferase activity"/>
    <property type="evidence" value="ECO:0007669"/>
    <property type="project" value="UniProtKB-EC"/>
</dbReference>
<dbReference type="RefSeq" id="WP_012242350.1">
    <property type="nucleotide sequence ID" value="NZ_JACAOE010000001.1"/>
</dbReference>
<dbReference type="NCBIfam" id="TIGR00528">
    <property type="entry name" value="gcvT"/>
    <property type="match status" value="1"/>
</dbReference>
<dbReference type="Gene3D" id="3.30.1360.120">
    <property type="entry name" value="Probable tRNA modification gtpase trme, domain 1"/>
    <property type="match status" value="1"/>
</dbReference>
<dbReference type="EMBL" id="VKID01000001">
    <property type="protein sequence ID" value="TRY00146.1"/>
    <property type="molecule type" value="Genomic_DNA"/>
</dbReference>
<evidence type="ECO:0000259" key="8">
    <source>
        <dbReference type="Pfam" id="PF01571"/>
    </source>
</evidence>
<dbReference type="InterPro" id="IPR027266">
    <property type="entry name" value="TrmE/GcvT-like"/>
</dbReference>
<keyword evidence="4 10" id="KW-0808">Transferase</keyword>
<sequence>MDKLKTTSLYQKHVDLGANLIDFGGFHMPLYYTSIALEHHQVRNDVGMFDVSHMGQILIEGKDALAYTNYVLSSTTELRPQNQYGLLLQNDGGIIDDLMVYPFSSDQILLVVNASNIEKDFNHLSSIKHTFDIHLRNISDKFNCIAVQGPNSFKFLSKLFQDLPKHSSDFMFTHNEHGPLLISRSGYTGEDGFEIYTYDGYASLIWDDLYKLGVKPIGLGARDTLRFEAGMPLYGNEMNETINPIEAGLGFAVDFKKDDFIGKSALLAYKENPLRKNVGFELLEKNIARSGYEIYVGNQLIGHVTTGYLSPSTNIALGFALIDAKHAKLGTIIDIKIRNKFVKAVVRNKKFINKNNKI</sequence>
<dbReference type="Pfam" id="PF08669">
    <property type="entry name" value="GCV_T_C"/>
    <property type="match status" value="1"/>
</dbReference>
<keyword evidence="3" id="KW-0032">Aminotransferase</keyword>
<dbReference type="GO" id="GO:0005829">
    <property type="term" value="C:cytosol"/>
    <property type="evidence" value="ECO:0007669"/>
    <property type="project" value="TreeGrafter"/>
</dbReference>
<evidence type="ECO:0000256" key="3">
    <source>
        <dbReference type="ARBA" id="ARBA00022576"/>
    </source>
</evidence>
<dbReference type="Pfam" id="PF01571">
    <property type="entry name" value="GCV_T"/>
    <property type="match status" value="1"/>
</dbReference>
<evidence type="ECO:0000256" key="2">
    <source>
        <dbReference type="ARBA" id="ARBA00012616"/>
    </source>
</evidence>
<evidence type="ECO:0000256" key="6">
    <source>
        <dbReference type="ARBA" id="ARBA00047665"/>
    </source>
</evidence>
<dbReference type="SUPFAM" id="SSF103025">
    <property type="entry name" value="Folate-binding domain"/>
    <property type="match status" value="1"/>
</dbReference>
<evidence type="ECO:0000256" key="4">
    <source>
        <dbReference type="ARBA" id="ARBA00022679"/>
    </source>
</evidence>
<evidence type="ECO:0000256" key="1">
    <source>
        <dbReference type="ARBA" id="ARBA00008609"/>
    </source>
</evidence>
<dbReference type="SUPFAM" id="SSF101790">
    <property type="entry name" value="Aminomethyltransferase beta-barrel domain"/>
    <property type="match status" value="1"/>
</dbReference>
<name>A0A553IIY0_ACHLA</name>
<dbReference type="Gene3D" id="2.40.30.110">
    <property type="entry name" value="Aminomethyltransferase beta-barrel domains"/>
    <property type="match status" value="1"/>
</dbReference>
<comment type="caution">
    <text evidence="10">The sequence shown here is derived from an EMBL/GenBank/DDBJ whole genome shotgun (WGS) entry which is preliminary data.</text>
</comment>
<proteinExistence type="inferred from homology"/>
<evidence type="ECO:0000259" key="9">
    <source>
        <dbReference type="Pfam" id="PF08669"/>
    </source>
</evidence>
<dbReference type="InterPro" id="IPR029043">
    <property type="entry name" value="GcvT/YgfZ_C"/>
</dbReference>
<dbReference type="GO" id="GO:0005960">
    <property type="term" value="C:glycine cleavage complex"/>
    <property type="evidence" value="ECO:0007669"/>
    <property type="project" value="InterPro"/>
</dbReference>
<evidence type="ECO:0000313" key="10">
    <source>
        <dbReference type="EMBL" id="TRY00146.1"/>
    </source>
</evidence>
<comment type="catalytic activity">
    <reaction evidence="6">
        <text>N(6)-[(R)-S(8)-aminomethyldihydrolipoyl]-L-lysyl-[protein] + (6S)-5,6,7,8-tetrahydrofolate = N(6)-[(R)-dihydrolipoyl]-L-lysyl-[protein] + (6R)-5,10-methylene-5,6,7,8-tetrahydrofolate + NH4(+)</text>
        <dbReference type="Rhea" id="RHEA:16945"/>
        <dbReference type="Rhea" id="RHEA-COMP:10475"/>
        <dbReference type="Rhea" id="RHEA-COMP:10492"/>
        <dbReference type="ChEBI" id="CHEBI:15636"/>
        <dbReference type="ChEBI" id="CHEBI:28938"/>
        <dbReference type="ChEBI" id="CHEBI:57453"/>
        <dbReference type="ChEBI" id="CHEBI:83100"/>
        <dbReference type="ChEBI" id="CHEBI:83143"/>
        <dbReference type="EC" id="2.1.2.10"/>
    </reaction>
</comment>
<gene>
    <name evidence="10" type="primary">gcvT</name>
    <name evidence="10" type="ORF">FNV44_03635</name>
</gene>
<protein>
    <recommendedName>
        <fullName evidence="2">aminomethyltransferase</fullName>
        <ecNumber evidence="2">2.1.2.10</ecNumber>
    </recommendedName>
    <alternativeName>
        <fullName evidence="5">Glycine cleavage system T protein</fullName>
    </alternativeName>
</protein>
<dbReference type="GO" id="GO:0008483">
    <property type="term" value="F:transaminase activity"/>
    <property type="evidence" value="ECO:0007669"/>
    <property type="project" value="UniProtKB-KW"/>
</dbReference>
<dbReference type="PANTHER" id="PTHR43757">
    <property type="entry name" value="AMINOMETHYLTRANSFERASE"/>
    <property type="match status" value="1"/>
</dbReference>
<dbReference type="PIRSF" id="PIRSF006487">
    <property type="entry name" value="GcvT"/>
    <property type="match status" value="1"/>
</dbReference>
<organism evidence="10 11">
    <name type="scientific">Acholeplasma laidlawii</name>
    <dbReference type="NCBI Taxonomy" id="2148"/>
    <lineage>
        <taxon>Bacteria</taxon>
        <taxon>Bacillati</taxon>
        <taxon>Mycoplasmatota</taxon>
        <taxon>Mollicutes</taxon>
        <taxon>Acholeplasmatales</taxon>
        <taxon>Acholeplasmataceae</taxon>
        <taxon>Acholeplasma</taxon>
    </lineage>
</organism>
<evidence type="ECO:0000256" key="5">
    <source>
        <dbReference type="ARBA" id="ARBA00031395"/>
    </source>
</evidence>
<feature type="domain" description="Aminomethyltransferase C-terminal" evidence="9">
    <location>
        <begin position="275"/>
        <end position="351"/>
    </location>
</feature>
<dbReference type="GO" id="GO:0032259">
    <property type="term" value="P:methylation"/>
    <property type="evidence" value="ECO:0007669"/>
    <property type="project" value="UniProtKB-KW"/>
</dbReference>
<evidence type="ECO:0000313" key="11">
    <source>
        <dbReference type="Proteomes" id="UP000315938"/>
    </source>
</evidence>
<dbReference type="Gene3D" id="3.30.70.1400">
    <property type="entry name" value="Aminomethyltransferase beta-barrel domains"/>
    <property type="match status" value="1"/>
</dbReference>
<reference evidence="10 11" key="1">
    <citation type="submission" date="2019-07" db="EMBL/GenBank/DDBJ databases">
        <title>Genome sequence of Acholeplasma laidlawii strain with increased resistance to erythromycin.</title>
        <authorList>
            <person name="Medvedeva E.S."/>
            <person name="Baranova N.B."/>
            <person name="Siniagina M.N."/>
            <person name="Mouzykantov A."/>
            <person name="Chernova O.A."/>
            <person name="Chernov V.M."/>
        </authorList>
    </citation>
    <scope>NUCLEOTIDE SEQUENCE [LARGE SCALE GENOMIC DNA]</scope>
    <source>
        <strain evidence="10 11">PG8REry</strain>
    </source>
</reference>
<dbReference type="EC" id="2.1.2.10" evidence="2"/>
<dbReference type="OMA" id="MPVQYPA"/>
<feature type="domain" description="GCVT N-terminal" evidence="8">
    <location>
        <begin position="9"/>
        <end position="257"/>
    </location>
</feature>
<dbReference type="InterPro" id="IPR028896">
    <property type="entry name" value="GcvT/YgfZ/DmdA"/>
</dbReference>
<keyword evidence="10" id="KW-0489">Methyltransferase</keyword>
<comment type="similarity">
    <text evidence="1">Belongs to the GcvT family.</text>
</comment>
<dbReference type="InterPro" id="IPR013977">
    <property type="entry name" value="GcvT_C"/>
</dbReference>
<dbReference type="FunFam" id="4.10.1250.10:FF:000001">
    <property type="entry name" value="Aminomethyltransferase"/>
    <property type="match status" value="1"/>
</dbReference>
<dbReference type="NCBIfam" id="NF001567">
    <property type="entry name" value="PRK00389.1"/>
    <property type="match status" value="1"/>
</dbReference>
<dbReference type="PANTHER" id="PTHR43757:SF2">
    <property type="entry name" value="AMINOMETHYLTRANSFERASE, MITOCHONDRIAL"/>
    <property type="match status" value="1"/>
</dbReference>
<dbReference type="GeneID" id="41338580"/>